<gene>
    <name evidence="1" type="ordered locus">Tresu_1483</name>
</gene>
<accession>F2NS83</accession>
<dbReference type="GeneID" id="302999862"/>
<reference evidence="1 2" key="1">
    <citation type="journal article" date="2011" name="Stand. Genomic Sci.">
        <title>Complete genome sequence of Treponema succinifaciens type strain (6091).</title>
        <authorList>
            <person name="Han C."/>
            <person name="Gronow S."/>
            <person name="Teshima H."/>
            <person name="Lapidus A."/>
            <person name="Nolan M."/>
            <person name="Lucas S."/>
            <person name="Hammon N."/>
            <person name="Deshpande S."/>
            <person name="Cheng J.F."/>
            <person name="Zeytun A."/>
            <person name="Tapia R."/>
            <person name="Goodwin L."/>
            <person name="Pitluck S."/>
            <person name="Liolios K."/>
            <person name="Pagani I."/>
            <person name="Ivanova N."/>
            <person name="Mavromatis K."/>
            <person name="Mikhailova N."/>
            <person name="Huntemann M."/>
            <person name="Pati A."/>
            <person name="Chen A."/>
            <person name="Palaniappan K."/>
            <person name="Land M."/>
            <person name="Hauser L."/>
            <person name="Brambilla E.M."/>
            <person name="Rohde M."/>
            <person name="Goker M."/>
            <person name="Woyke T."/>
            <person name="Bristow J."/>
            <person name="Eisen J.A."/>
            <person name="Markowitz V."/>
            <person name="Hugenholtz P."/>
            <person name="Kyrpides N.C."/>
            <person name="Klenk H.P."/>
            <person name="Detter J.C."/>
        </authorList>
    </citation>
    <scope>NUCLEOTIDE SEQUENCE [LARGE SCALE GENOMIC DNA]</scope>
    <source>
        <strain evidence="2">ATCC 33096 / DSM 2489 / 6091</strain>
    </source>
</reference>
<dbReference type="EMBL" id="CP002631">
    <property type="protein sequence ID" value="AEB14384.1"/>
    <property type="molecule type" value="Genomic_DNA"/>
</dbReference>
<protein>
    <recommendedName>
        <fullName evidence="3">Tocopherol cyclase</fullName>
    </recommendedName>
</protein>
<evidence type="ECO:0000313" key="1">
    <source>
        <dbReference type="EMBL" id="AEB14384.1"/>
    </source>
</evidence>
<dbReference type="Proteomes" id="UP000006852">
    <property type="component" value="Chromosome"/>
</dbReference>
<dbReference type="OrthoDB" id="1820112at2"/>
<proteinExistence type="predicted"/>
<keyword evidence="2" id="KW-1185">Reference proteome</keyword>
<dbReference type="KEGG" id="tsu:Tresu_1483"/>
<organism evidence="1 2">
    <name type="scientific">Treponema succinifaciens (strain ATCC 33096 / DSM 2489 / 6091)</name>
    <dbReference type="NCBI Taxonomy" id="869209"/>
    <lineage>
        <taxon>Bacteria</taxon>
        <taxon>Pseudomonadati</taxon>
        <taxon>Spirochaetota</taxon>
        <taxon>Spirochaetia</taxon>
        <taxon>Spirochaetales</taxon>
        <taxon>Treponemataceae</taxon>
        <taxon>Treponema</taxon>
    </lineage>
</organism>
<reference evidence="2" key="2">
    <citation type="submission" date="2011-04" db="EMBL/GenBank/DDBJ databases">
        <title>The complete genome of chromosome of Treponema succinifaciens DSM 2489.</title>
        <authorList>
            <person name="Lucas S."/>
            <person name="Copeland A."/>
            <person name="Lapidus A."/>
            <person name="Bruce D."/>
            <person name="Goodwin L."/>
            <person name="Pitluck S."/>
            <person name="Peters L."/>
            <person name="Kyrpides N."/>
            <person name="Mavromatis K."/>
            <person name="Ivanova N."/>
            <person name="Ovchinnikova G."/>
            <person name="Teshima H."/>
            <person name="Detter J.C."/>
            <person name="Tapia R."/>
            <person name="Han C."/>
            <person name="Land M."/>
            <person name="Hauser L."/>
            <person name="Markowitz V."/>
            <person name="Cheng J.-F."/>
            <person name="Hugenholtz P."/>
            <person name="Woyke T."/>
            <person name="Wu D."/>
            <person name="Gronow S."/>
            <person name="Wellnitz S."/>
            <person name="Brambilla E."/>
            <person name="Klenk H.-P."/>
            <person name="Eisen J.A."/>
        </authorList>
    </citation>
    <scope>NUCLEOTIDE SEQUENCE [LARGE SCALE GENOMIC DNA]</scope>
    <source>
        <strain evidence="2">ATCC 33096 / DSM 2489 / 6091</strain>
    </source>
</reference>
<name>F2NS83_TRES6</name>
<dbReference type="AlphaFoldDB" id="F2NS83"/>
<evidence type="ECO:0000313" key="2">
    <source>
        <dbReference type="Proteomes" id="UP000006852"/>
    </source>
</evidence>
<evidence type="ECO:0008006" key="3">
    <source>
        <dbReference type="Google" id="ProtNLM"/>
    </source>
</evidence>
<dbReference type="eggNOG" id="ENOG502Z7JP">
    <property type="taxonomic scope" value="Bacteria"/>
</dbReference>
<dbReference type="HOGENOM" id="CLU_044587_0_0_12"/>
<dbReference type="STRING" id="869209.Tresu_1483"/>
<dbReference type="RefSeq" id="WP_013701666.1">
    <property type="nucleotide sequence ID" value="NC_015385.1"/>
</dbReference>
<sequence>MAAKKICRNEKLQLKGSLKKNGFDRWRLVTNAVSSVSGEEKTFFIEFYAVNPALSPKECVLGFKNRFNKSTEDFQYVLPGSETAKNFTSQTYVSPSFFMIKAGVLSASANQMNSYFPPEILSAKKSEYIISAKQEELPACILSHDYTSGAIKVTDEDLRAHPEYMGSSGTMSWNLKFSRRISFSSDYRAKDINWAVLGGKTDFSGTIIFNNEEYNVNPRNSFGYYDKNWGRDFSSPYFHLSSSNFTSEISGRLLDASVFAVQGEYKNKVSVLVSIEGKNIEFHANKLKKKQISFDCQEMNGTEEEGLKLHWSVSVHDRRYVIDIDIFCNTKDMSLRDFESSAGGRKVMRILASGSGTGKFKLYKKMKKNLELLEQAEILKCICEYGNLETAEK</sequence>